<dbReference type="SFLD" id="SFLDS00003">
    <property type="entry name" value="Haloacid_Dehalogenase"/>
    <property type="match status" value="1"/>
</dbReference>
<evidence type="ECO:0000256" key="14">
    <source>
        <dbReference type="ARBA" id="ARBA00023008"/>
    </source>
</evidence>
<dbReference type="InterPro" id="IPR044492">
    <property type="entry name" value="P_typ_ATPase_HD_dom"/>
</dbReference>
<keyword evidence="22" id="KW-1185">Reference proteome</keyword>
<dbReference type="GO" id="GO:0043682">
    <property type="term" value="F:P-type divalent copper transporter activity"/>
    <property type="evidence" value="ECO:0007669"/>
    <property type="project" value="TreeGrafter"/>
</dbReference>
<keyword evidence="5 18" id="KW-1003">Cell membrane</keyword>
<dbReference type="SFLD" id="SFLDF00027">
    <property type="entry name" value="p-type_atpase"/>
    <property type="match status" value="1"/>
</dbReference>
<evidence type="ECO:0000256" key="7">
    <source>
        <dbReference type="ARBA" id="ARBA00022692"/>
    </source>
</evidence>
<keyword evidence="7 18" id="KW-0812">Transmembrane</keyword>
<dbReference type="SUPFAM" id="SSF81653">
    <property type="entry name" value="Calcium ATPase, transduction domain A"/>
    <property type="match status" value="1"/>
</dbReference>
<keyword evidence="9 18" id="KW-0547">Nucleotide-binding</keyword>
<evidence type="ECO:0000256" key="4">
    <source>
        <dbReference type="ARBA" id="ARBA00022448"/>
    </source>
</evidence>
<comment type="caution">
    <text evidence="21">The sequence shown here is derived from an EMBL/GenBank/DDBJ whole genome shotgun (WGS) entry which is preliminary data.</text>
</comment>
<dbReference type="Gene3D" id="2.70.150.10">
    <property type="entry name" value="Calcium-transporting ATPase, cytoplasmic transduction domain A"/>
    <property type="match status" value="1"/>
</dbReference>
<comment type="similarity">
    <text evidence="2 18">Belongs to the cation transport ATPase (P-type) (TC 3.A.3) family. Type IB subfamily.</text>
</comment>
<keyword evidence="14" id="KW-0186">Copper</keyword>
<feature type="compositionally biased region" description="Basic and acidic residues" evidence="19">
    <location>
        <begin position="7"/>
        <end position="22"/>
    </location>
</feature>
<dbReference type="Gene3D" id="3.40.50.1000">
    <property type="entry name" value="HAD superfamily/HAD-like"/>
    <property type="match status" value="1"/>
</dbReference>
<organism evidence="21 22">
    <name type="scientific">Paenibacillus roseus</name>
    <dbReference type="NCBI Taxonomy" id="2798579"/>
    <lineage>
        <taxon>Bacteria</taxon>
        <taxon>Bacillati</taxon>
        <taxon>Bacillota</taxon>
        <taxon>Bacilli</taxon>
        <taxon>Bacillales</taxon>
        <taxon>Paenibacillaceae</taxon>
        <taxon>Paenibacillus</taxon>
    </lineage>
</organism>
<feature type="transmembrane region" description="Helical" evidence="18">
    <location>
        <begin position="702"/>
        <end position="722"/>
    </location>
</feature>
<dbReference type="NCBIfam" id="TIGR01525">
    <property type="entry name" value="ATPase-IB_hvy"/>
    <property type="match status" value="1"/>
</dbReference>
<feature type="transmembrane region" description="Helical" evidence="18">
    <location>
        <begin position="674"/>
        <end position="696"/>
    </location>
</feature>
<evidence type="ECO:0000256" key="15">
    <source>
        <dbReference type="ARBA" id="ARBA00023065"/>
    </source>
</evidence>
<feature type="transmembrane region" description="Helical" evidence="18">
    <location>
        <begin position="122"/>
        <end position="140"/>
    </location>
</feature>
<feature type="domain" description="P-type ATPase A" evidence="20">
    <location>
        <begin position="216"/>
        <end position="316"/>
    </location>
</feature>
<dbReference type="SUPFAM" id="SSF56784">
    <property type="entry name" value="HAD-like"/>
    <property type="match status" value="1"/>
</dbReference>
<dbReference type="InterPro" id="IPR008250">
    <property type="entry name" value="ATPase_P-typ_transduc_dom_A_sf"/>
</dbReference>
<dbReference type="NCBIfam" id="TIGR01511">
    <property type="entry name" value="ATPase-IB1_Cu"/>
    <property type="match status" value="1"/>
</dbReference>
<proteinExistence type="inferred from homology"/>
<dbReference type="GO" id="GO:0005886">
    <property type="term" value="C:plasma membrane"/>
    <property type="evidence" value="ECO:0007669"/>
    <property type="project" value="UniProtKB-SubCell"/>
</dbReference>
<keyword evidence="16 18" id="KW-0472">Membrane</keyword>
<dbReference type="Pfam" id="PF00122">
    <property type="entry name" value="E1-E2_ATPase"/>
    <property type="match status" value="1"/>
</dbReference>
<keyword evidence="6" id="KW-0597">Phosphoprotein</keyword>
<dbReference type="AlphaFoldDB" id="A0A934J0D5"/>
<evidence type="ECO:0000256" key="9">
    <source>
        <dbReference type="ARBA" id="ARBA00022741"/>
    </source>
</evidence>
<dbReference type="GO" id="GO:0005507">
    <property type="term" value="F:copper ion binding"/>
    <property type="evidence" value="ECO:0007669"/>
    <property type="project" value="TreeGrafter"/>
</dbReference>
<feature type="compositionally biased region" description="Basic and acidic residues" evidence="19">
    <location>
        <begin position="30"/>
        <end position="79"/>
    </location>
</feature>
<keyword evidence="13 18" id="KW-1133">Transmembrane helix</keyword>
<dbReference type="GO" id="GO:0140581">
    <property type="term" value="F:P-type monovalent copper transporter activity"/>
    <property type="evidence" value="ECO:0007669"/>
    <property type="project" value="UniProtKB-EC"/>
</dbReference>
<dbReference type="GO" id="GO:0005524">
    <property type="term" value="F:ATP binding"/>
    <property type="evidence" value="ECO:0007669"/>
    <property type="project" value="UniProtKB-UniRule"/>
</dbReference>
<comment type="subcellular location">
    <subcellularLocation>
        <location evidence="1">Cell membrane</location>
        <topology evidence="1">Multi-pass membrane protein</topology>
    </subcellularLocation>
</comment>
<dbReference type="SFLD" id="SFLDG00002">
    <property type="entry name" value="C1.7:_P-type_atpase_like"/>
    <property type="match status" value="1"/>
</dbReference>
<evidence type="ECO:0000256" key="16">
    <source>
        <dbReference type="ARBA" id="ARBA00023136"/>
    </source>
</evidence>
<keyword evidence="11 18" id="KW-0067">ATP-binding</keyword>
<keyword evidence="21" id="KW-0378">Hydrolase</keyword>
<dbReference type="InterPro" id="IPR023299">
    <property type="entry name" value="ATPase_P-typ_cyto_dom_N"/>
</dbReference>
<evidence type="ECO:0000256" key="8">
    <source>
        <dbReference type="ARBA" id="ARBA00022723"/>
    </source>
</evidence>
<keyword evidence="10" id="KW-0187">Copper transport</keyword>
<feature type="transmembrane region" description="Helical" evidence="18">
    <location>
        <begin position="367"/>
        <end position="394"/>
    </location>
</feature>
<evidence type="ECO:0000256" key="1">
    <source>
        <dbReference type="ARBA" id="ARBA00004651"/>
    </source>
</evidence>
<dbReference type="InterPro" id="IPR001757">
    <property type="entry name" value="P_typ_ATPase"/>
</dbReference>
<keyword evidence="4" id="KW-0813">Transport</keyword>
<dbReference type="PANTHER" id="PTHR43520">
    <property type="entry name" value="ATP7, ISOFORM B"/>
    <property type="match status" value="1"/>
</dbReference>
<protein>
    <recommendedName>
        <fullName evidence="3">P-type Cu(+) transporter</fullName>
        <ecNumber evidence="3">7.2.2.8</ecNumber>
    </recommendedName>
</protein>
<feature type="transmembrane region" description="Helical" evidence="18">
    <location>
        <begin position="152"/>
        <end position="169"/>
    </location>
</feature>
<evidence type="ECO:0000256" key="19">
    <source>
        <dbReference type="SAM" id="MobiDB-lite"/>
    </source>
</evidence>
<name>A0A934J0D5_9BACL</name>
<sequence>MNKKQNHHGDSDHHAAHHDHGGHNHSHEHHQHDQHDQHHQDHGDNHKEHQDHHAAHQHHEQVHHEDHQGHGDGGHHNHHAHMVDDFKKRFYISLVVTIPILLLSPMIQMFLNVDWRFSGDMWILFALSSFVFFYGGWPFLKGAVDELKEKLPGMMTLISLAIVVAYLYSSGSTIGLTENDFFWELATLVVIMLLGHWIEMRSVMGASKALEELAKLMPSIAHLIDDNGNIQEIGVAELQQGQKVLVKPGEKIPIDGEIIEGKSTIDESMLTGESVPVEKGKGDPAIGGSINGEGSLTILVKKTGKNTYLSQVINLVREAQASKSKAQDLANNTAKWLFYGALAAGLITFIVWISLGYPVSFAIERAVTVLIIACPHALGLAIPLVIAVSTSIAAKKGLLIRNRTAFEGARNIEAIVFDKTGTLTKGEFGVTNVYAEASYTEEEVLSYAAAVEVLSQHPLAQGIVSKVKDEGIPLKKVVDFESMTGKGLRGTVEGKEVMVVSPGYVNEQKLSYHLDSFNTWSDEGKTVVFTLIDGQLAGMIALADIVRDTAKEAVNELKALGIKSIMLTGDNKKVAQYVGKQLGLAEIFAEVLPHEKSEKIEHVQLKEGLRTAMTGDGVNDAPALAKADLGIAVGAGTDVAIETADIVLVKSDPKDVLNIIQLSRATYRKMVQNLWWAAGYNIVAIPLAAGALYAFGIILSPAVGAVLMSLSTVIVAINAKLLKID</sequence>
<dbReference type="RefSeq" id="WP_199020078.1">
    <property type="nucleotide sequence ID" value="NZ_JAELUP010000077.1"/>
</dbReference>
<dbReference type="InterPro" id="IPR023298">
    <property type="entry name" value="ATPase_P-typ_TM_dom_sf"/>
</dbReference>
<comment type="catalytic activity">
    <reaction evidence="17">
        <text>Cu(+)(in) + ATP + H2O = Cu(+)(out) + ADP + phosphate + H(+)</text>
        <dbReference type="Rhea" id="RHEA:25792"/>
        <dbReference type="ChEBI" id="CHEBI:15377"/>
        <dbReference type="ChEBI" id="CHEBI:15378"/>
        <dbReference type="ChEBI" id="CHEBI:30616"/>
        <dbReference type="ChEBI" id="CHEBI:43474"/>
        <dbReference type="ChEBI" id="CHEBI:49552"/>
        <dbReference type="ChEBI" id="CHEBI:456216"/>
        <dbReference type="EC" id="7.2.2.8"/>
    </reaction>
</comment>
<dbReference type="PRINTS" id="PR00119">
    <property type="entry name" value="CATATPASE"/>
</dbReference>
<evidence type="ECO:0000256" key="13">
    <source>
        <dbReference type="ARBA" id="ARBA00022989"/>
    </source>
</evidence>
<dbReference type="Pfam" id="PF00702">
    <property type="entry name" value="Hydrolase"/>
    <property type="match status" value="1"/>
</dbReference>
<feature type="transmembrane region" description="Helical" evidence="18">
    <location>
        <begin position="336"/>
        <end position="355"/>
    </location>
</feature>
<dbReference type="GO" id="GO:0016887">
    <property type="term" value="F:ATP hydrolysis activity"/>
    <property type="evidence" value="ECO:0007669"/>
    <property type="project" value="InterPro"/>
</dbReference>
<keyword evidence="8 18" id="KW-0479">Metal-binding</keyword>
<dbReference type="InterPro" id="IPR023214">
    <property type="entry name" value="HAD_sf"/>
</dbReference>
<dbReference type="InterPro" id="IPR027256">
    <property type="entry name" value="P-typ_ATPase_IB"/>
</dbReference>
<dbReference type="InterPro" id="IPR059000">
    <property type="entry name" value="ATPase_P-type_domA"/>
</dbReference>
<evidence type="ECO:0000256" key="17">
    <source>
        <dbReference type="ARBA" id="ARBA00049289"/>
    </source>
</evidence>
<evidence type="ECO:0000256" key="2">
    <source>
        <dbReference type="ARBA" id="ARBA00006024"/>
    </source>
</evidence>
<reference evidence="21" key="1">
    <citation type="submission" date="2020-12" db="EMBL/GenBank/DDBJ databases">
        <authorList>
            <person name="Huq M.A."/>
        </authorList>
    </citation>
    <scope>NUCLEOTIDE SEQUENCE</scope>
    <source>
        <strain evidence="21">MAHUQ-46</strain>
    </source>
</reference>
<dbReference type="EC" id="7.2.2.8" evidence="3"/>
<gene>
    <name evidence="21" type="ORF">JFN88_14975</name>
</gene>
<evidence type="ECO:0000256" key="5">
    <source>
        <dbReference type="ARBA" id="ARBA00022475"/>
    </source>
</evidence>
<feature type="transmembrane region" description="Helical" evidence="18">
    <location>
        <begin position="90"/>
        <end position="110"/>
    </location>
</feature>
<dbReference type="NCBIfam" id="TIGR01494">
    <property type="entry name" value="ATPase_P-type"/>
    <property type="match status" value="1"/>
</dbReference>
<feature type="region of interest" description="Disordered" evidence="19">
    <location>
        <begin position="1"/>
        <end position="79"/>
    </location>
</feature>
<dbReference type="GO" id="GO:0055070">
    <property type="term" value="P:copper ion homeostasis"/>
    <property type="evidence" value="ECO:0007669"/>
    <property type="project" value="TreeGrafter"/>
</dbReference>
<feature type="transmembrane region" description="Helical" evidence="18">
    <location>
        <begin position="181"/>
        <end position="198"/>
    </location>
</feature>
<dbReference type="InterPro" id="IPR018303">
    <property type="entry name" value="ATPase_P-typ_P_site"/>
</dbReference>
<accession>A0A934J0D5</accession>
<evidence type="ECO:0000256" key="10">
    <source>
        <dbReference type="ARBA" id="ARBA00022796"/>
    </source>
</evidence>
<dbReference type="SUPFAM" id="SSF81665">
    <property type="entry name" value="Calcium ATPase, transmembrane domain M"/>
    <property type="match status" value="1"/>
</dbReference>
<evidence type="ECO:0000256" key="3">
    <source>
        <dbReference type="ARBA" id="ARBA00012517"/>
    </source>
</evidence>
<evidence type="ECO:0000256" key="11">
    <source>
        <dbReference type="ARBA" id="ARBA00022840"/>
    </source>
</evidence>
<dbReference type="PROSITE" id="PS00154">
    <property type="entry name" value="ATPASE_E1_E2"/>
    <property type="match status" value="1"/>
</dbReference>
<dbReference type="FunFam" id="2.70.150.10:FF:000020">
    <property type="entry name" value="Copper-exporting P-type ATPase A"/>
    <property type="match status" value="1"/>
</dbReference>
<dbReference type="PANTHER" id="PTHR43520:SF8">
    <property type="entry name" value="P-TYPE CU(+) TRANSPORTER"/>
    <property type="match status" value="1"/>
</dbReference>
<dbReference type="EMBL" id="JAELUP010000077">
    <property type="protein sequence ID" value="MBJ6362536.1"/>
    <property type="molecule type" value="Genomic_DNA"/>
</dbReference>
<evidence type="ECO:0000256" key="18">
    <source>
        <dbReference type="RuleBase" id="RU362081"/>
    </source>
</evidence>
<keyword evidence="12" id="KW-1278">Translocase</keyword>
<evidence type="ECO:0000256" key="6">
    <source>
        <dbReference type="ARBA" id="ARBA00022553"/>
    </source>
</evidence>
<dbReference type="Proteomes" id="UP000640274">
    <property type="component" value="Unassembled WGS sequence"/>
</dbReference>
<dbReference type="Gene3D" id="3.40.1110.10">
    <property type="entry name" value="Calcium-transporting ATPase, cytoplasmic domain N"/>
    <property type="match status" value="1"/>
</dbReference>
<evidence type="ECO:0000313" key="22">
    <source>
        <dbReference type="Proteomes" id="UP000640274"/>
    </source>
</evidence>
<dbReference type="InterPro" id="IPR036412">
    <property type="entry name" value="HAD-like_sf"/>
</dbReference>
<keyword evidence="15" id="KW-0406">Ion transport</keyword>
<evidence type="ECO:0000313" key="21">
    <source>
        <dbReference type="EMBL" id="MBJ6362536.1"/>
    </source>
</evidence>
<evidence type="ECO:0000256" key="12">
    <source>
        <dbReference type="ARBA" id="ARBA00022967"/>
    </source>
</evidence>
<evidence type="ECO:0000259" key="20">
    <source>
        <dbReference type="Pfam" id="PF00122"/>
    </source>
</evidence>